<reference evidence="3" key="1">
    <citation type="submission" date="2013-08" db="EMBL/GenBank/DDBJ databases">
        <title>Oryza genome evolution.</title>
        <authorList>
            <person name="Wing R.A."/>
            <person name="Panaud O."/>
            <person name="Oliveira A.C."/>
        </authorList>
    </citation>
    <scope>NUCLEOTIDE SEQUENCE</scope>
</reference>
<feature type="region of interest" description="Disordered" evidence="1">
    <location>
        <begin position="80"/>
        <end position="105"/>
    </location>
</feature>
<feature type="compositionally biased region" description="Polar residues" evidence="1">
    <location>
        <begin position="86"/>
        <end position="105"/>
    </location>
</feature>
<sequence>MDPHPIVVFLSTPLPPNLAAATAATAAIVPAVAPVSDVVAAPPSDLAIVAPPPCFWCEGGTETVEHMDCTWHELVAGKRKPRRTTTKYGNNSDIPSPQKSTDHITQTGGPVFTEHEYGRFPVISSIVTPALPGGWNFSPGDAIRDEAWHRFRSHVHFSSKFNSTPFRLVVDLPRSNFRLTTSSVALALRAAIGGSLANLAISHLKDRSFSFVEKDWVLVAPKKRSTSSLRRSYRSYVQAVQHHDILIKQVFYKLKEPLLHASKPGQQRISVFHQLDSGKTASVIPLVISKAAGDGPEATPVTELIAHAEGTQDPNLLLNSNLENSTCGRCLQKGHFRASCPGPLRCRAYLKLGHLAHYYLASKPAKAQHPKNPKPSARSTAVWKAKTKLPEISASSRNHSSPNHTVHPIHDSSLLPPMANLNPNPQRFLRQGHIVQGEISASPELTSLFRSDLPGGMKQDWDHHRVLIANYIQDELHYEVRNSFRHPSAVGFFQMRSAMNRDALVLSPPEFYDGDADRMLGRVFVRAKYRDQDSVPRKIVLFDPLGAEEGENFGQFRPSCLKGILLISLLKKTSPLRDHNQGLMMRLMRIQMMFGNPGNQGAAVGGRLGQDHPMGQIEENPGQLIILPQQFMGAEASQPPAGLPIRVVTVQDPILDPQVQRFLAQLDKIVRNEVPRHPYFYPMNGLIERIDFLCKAKGIM</sequence>
<name>A0A0D9YK98_9ORYZ</name>
<dbReference type="Pfam" id="PF24530">
    <property type="entry name" value="DUF7597"/>
    <property type="match status" value="1"/>
</dbReference>
<dbReference type="PANTHER" id="PTHR33075:SF7">
    <property type="entry name" value="OS02G0303350 PROTEIN"/>
    <property type="match status" value="1"/>
</dbReference>
<feature type="domain" description="DUF7597" evidence="2">
    <location>
        <begin position="458"/>
        <end position="514"/>
    </location>
</feature>
<dbReference type="Proteomes" id="UP000026961">
    <property type="component" value="Chromosome 1"/>
</dbReference>
<reference evidence="3" key="3">
    <citation type="submission" date="2018-05" db="EMBL/GenBank/DDBJ databases">
        <title>OgluRS3 (Oryza glumaepatula Reference Sequence Version 3).</title>
        <authorList>
            <person name="Zhang J."/>
            <person name="Kudrna D."/>
            <person name="Lee S."/>
            <person name="Talag J."/>
            <person name="Welchert J."/>
            <person name="Wing R.A."/>
        </authorList>
    </citation>
    <scope>NUCLEOTIDE SEQUENCE [LARGE SCALE GENOMIC DNA]</scope>
</reference>
<evidence type="ECO:0000259" key="2">
    <source>
        <dbReference type="Pfam" id="PF24530"/>
    </source>
</evidence>
<dbReference type="PANTHER" id="PTHR33075">
    <property type="entry name" value="OS02G0499800 PROTEIN"/>
    <property type="match status" value="1"/>
</dbReference>
<proteinExistence type="predicted"/>
<organism evidence="3">
    <name type="scientific">Oryza glumipatula</name>
    <dbReference type="NCBI Taxonomy" id="40148"/>
    <lineage>
        <taxon>Eukaryota</taxon>
        <taxon>Viridiplantae</taxon>
        <taxon>Streptophyta</taxon>
        <taxon>Embryophyta</taxon>
        <taxon>Tracheophyta</taxon>
        <taxon>Spermatophyta</taxon>
        <taxon>Magnoliopsida</taxon>
        <taxon>Liliopsida</taxon>
        <taxon>Poales</taxon>
        <taxon>Poaceae</taxon>
        <taxon>BOP clade</taxon>
        <taxon>Oryzoideae</taxon>
        <taxon>Oryzeae</taxon>
        <taxon>Oryzinae</taxon>
        <taxon>Oryza</taxon>
    </lineage>
</organism>
<dbReference type="AlphaFoldDB" id="A0A0D9YK98"/>
<protein>
    <recommendedName>
        <fullName evidence="2">DUF7597 domain-containing protein</fullName>
    </recommendedName>
</protein>
<dbReference type="HOGENOM" id="CLU_024664_0_0_1"/>
<feature type="compositionally biased region" description="Polar residues" evidence="1">
    <location>
        <begin position="393"/>
        <end position="404"/>
    </location>
</feature>
<feature type="region of interest" description="Disordered" evidence="1">
    <location>
        <begin position="392"/>
        <end position="416"/>
    </location>
</feature>
<keyword evidence="4" id="KW-1185">Reference proteome</keyword>
<dbReference type="InterPro" id="IPR056018">
    <property type="entry name" value="DUF7597"/>
</dbReference>
<evidence type="ECO:0000256" key="1">
    <source>
        <dbReference type="SAM" id="MobiDB-lite"/>
    </source>
</evidence>
<evidence type="ECO:0000313" key="3">
    <source>
        <dbReference type="EnsemblPlants" id="OGLUM01G48830.1"/>
    </source>
</evidence>
<reference evidence="3" key="2">
    <citation type="submission" date="2015-04" db="UniProtKB">
        <authorList>
            <consortium name="EnsemblPlants"/>
        </authorList>
    </citation>
    <scope>IDENTIFICATION</scope>
</reference>
<dbReference type="EnsemblPlants" id="OGLUM01G48830.1">
    <property type="protein sequence ID" value="OGLUM01G48830.1"/>
    <property type="gene ID" value="OGLUM01G48830"/>
</dbReference>
<evidence type="ECO:0000313" key="4">
    <source>
        <dbReference type="Proteomes" id="UP000026961"/>
    </source>
</evidence>
<dbReference type="Gramene" id="OGLUM01G48830.1">
    <property type="protein sequence ID" value="OGLUM01G48830.1"/>
    <property type="gene ID" value="OGLUM01G48830"/>
</dbReference>
<dbReference type="STRING" id="40148.A0A0D9YK98"/>
<accession>A0A0D9YK98</accession>